<feature type="domain" description="DDH" evidence="1">
    <location>
        <begin position="27"/>
        <end position="170"/>
    </location>
</feature>
<keyword evidence="3" id="KW-0378">Hydrolase</keyword>
<dbReference type="EC" id="3.1.13.3" evidence="3"/>
<dbReference type="Pfam" id="PF02272">
    <property type="entry name" value="DHHA1"/>
    <property type="match status" value="1"/>
</dbReference>
<dbReference type="EC" id="3.1.3.7" evidence="3"/>
<dbReference type="Gene3D" id="3.10.310.30">
    <property type="match status" value="1"/>
</dbReference>
<protein>
    <submittedName>
        <fullName evidence="3">Phosphoesterase RecJ-like protein</fullName>
        <ecNumber evidence="3">3.1.13.3</ecNumber>
        <ecNumber evidence="3">3.1.3.7</ecNumber>
    </submittedName>
</protein>
<evidence type="ECO:0000313" key="3">
    <source>
        <dbReference type="EMBL" id="MBB5872288.1"/>
    </source>
</evidence>
<proteinExistence type="predicted"/>
<dbReference type="RefSeq" id="WP_184841753.1">
    <property type="nucleotide sequence ID" value="NZ_JACHMN010000003.1"/>
</dbReference>
<comment type="caution">
    <text evidence="3">The sequence shown here is derived from an EMBL/GenBank/DDBJ whole genome shotgun (WGS) entry which is preliminary data.</text>
</comment>
<dbReference type="InterPro" id="IPR001667">
    <property type="entry name" value="DDH_dom"/>
</dbReference>
<evidence type="ECO:0000259" key="1">
    <source>
        <dbReference type="Pfam" id="PF01368"/>
    </source>
</evidence>
<dbReference type="GO" id="GO:0008441">
    <property type="term" value="F:3'(2'),5'-bisphosphate nucleotidase activity"/>
    <property type="evidence" value="ECO:0007669"/>
    <property type="project" value="UniProtKB-EC"/>
</dbReference>
<keyword evidence="4" id="KW-1185">Reference proteome</keyword>
<dbReference type="EMBL" id="JACHMN010000003">
    <property type="protein sequence ID" value="MBB5872288.1"/>
    <property type="molecule type" value="Genomic_DNA"/>
</dbReference>
<name>A0A841BXS1_9ACTN</name>
<gene>
    <name evidence="3" type="ORF">F4553_005722</name>
</gene>
<dbReference type="InterPro" id="IPR003156">
    <property type="entry name" value="DHHA1_dom"/>
</dbReference>
<dbReference type="PANTHER" id="PTHR47618">
    <property type="entry name" value="BIFUNCTIONAL OLIGORIBONUCLEASE AND PAP PHOSPHATASE NRNA"/>
    <property type="match status" value="1"/>
</dbReference>
<feature type="domain" description="DHHA1" evidence="2">
    <location>
        <begin position="250"/>
        <end position="326"/>
    </location>
</feature>
<dbReference type="Pfam" id="PF01368">
    <property type="entry name" value="DHH"/>
    <property type="match status" value="1"/>
</dbReference>
<dbReference type="AlphaFoldDB" id="A0A841BXS1"/>
<dbReference type="Gene3D" id="3.90.1640.10">
    <property type="entry name" value="inorganic pyrophosphatase (n-terminal core)"/>
    <property type="match status" value="1"/>
</dbReference>
<accession>A0A841BXS1</accession>
<dbReference type="SUPFAM" id="SSF64182">
    <property type="entry name" value="DHH phosphoesterases"/>
    <property type="match status" value="1"/>
</dbReference>
<dbReference type="InterPro" id="IPR051319">
    <property type="entry name" value="Oligoribo/pAp-PDE_c-di-AMP_PDE"/>
</dbReference>
<sequence length="328" mass="34686">MNEGITEAEWSAAVAAIHSAVTADDTILLVCHVNPDGDALGSMLGVAQALVALGSTRLQATFPGPLTIPEPFAPMPGLHLLVAEDQAMARPDLLITFDAASESRLGKLRDRLETSGDSIVLDHHASFTGFGRHQLVAPTSAATAVIAAELVDRLGVALDRSIAECLYVGVITDTGSFRYELTTPAVHRLAARLVETGINPGEVSQRIFDSRTFGAVKLYGEVLSRAVLETEKRLVWTVATLDDLKRHDQPAHVLEGLIDGIRCTVEADVACLLKQVAPDEWSVSMRGRGGADVSRVAIALGGGGHRLAAGFTGRGSADEVMDQIRAAL</sequence>
<organism evidence="3 4">
    <name type="scientific">Allocatelliglobosispora scoriae</name>
    <dbReference type="NCBI Taxonomy" id="643052"/>
    <lineage>
        <taxon>Bacteria</taxon>
        <taxon>Bacillati</taxon>
        <taxon>Actinomycetota</taxon>
        <taxon>Actinomycetes</taxon>
        <taxon>Micromonosporales</taxon>
        <taxon>Micromonosporaceae</taxon>
        <taxon>Allocatelliglobosispora</taxon>
    </lineage>
</organism>
<evidence type="ECO:0000259" key="2">
    <source>
        <dbReference type="Pfam" id="PF02272"/>
    </source>
</evidence>
<reference evidence="3 4" key="1">
    <citation type="submission" date="2020-08" db="EMBL/GenBank/DDBJ databases">
        <title>Sequencing the genomes of 1000 actinobacteria strains.</title>
        <authorList>
            <person name="Klenk H.-P."/>
        </authorList>
    </citation>
    <scope>NUCLEOTIDE SEQUENCE [LARGE SCALE GENOMIC DNA]</scope>
    <source>
        <strain evidence="3 4">DSM 45362</strain>
    </source>
</reference>
<dbReference type="Proteomes" id="UP000587527">
    <property type="component" value="Unassembled WGS sequence"/>
</dbReference>
<dbReference type="InterPro" id="IPR038763">
    <property type="entry name" value="DHH_sf"/>
</dbReference>
<dbReference type="GO" id="GO:0003676">
    <property type="term" value="F:nucleic acid binding"/>
    <property type="evidence" value="ECO:0007669"/>
    <property type="project" value="InterPro"/>
</dbReference>
<evidence type="ECO:0000313" key="4">
    <source>
        <dbReference type="Proteomes" id="UP000587527"/>
    </source>
</evidence>
<dbReference type="PANTHER" id="PTHR47618:SF1">
    <property type="entry name" value="BIFUNCTIONAL OLIGORIBONUCLEASE AND PAP PHOSPHATASE NRNA"/>
    <property type="match status" value="1"/>
</dbReference>